<dbReference type="EMBL" id="CM056812">
    <property type="protein sequence ID" value="KAJ8618409.1"/>
    <property type="molecule type" value="Genomic_DNA"/>
</dbReference>
<keyword evidence="2" id="KW-1185">Reference proteome</keyword>
<gene>
    <name evidence="1" type="ORF">MRB53_014595</name>
</gene>
<reference evidence="1 2" key="1">
    <citation type="journal article" date="2022" name="Hortic Res">
        <title>A haplotype resolved chromosomal level avocado genome allows analysis of novel avocado genes.</title>
        <authorList>
            <person name="Nath O."/>
            <person name="Fletcher S.J."/>
            <person name="Hayward A."/>
            <person name="Shaw L.M."/>
            <person name="Masouleh A.K."/>
            <person name="Furtado A."/>
            <person name="Henry R.J."/>
            <person name="Mitter N."/>
        </authorList>
    </citation>
    <scope>NUCLEOTIDE SEQUENCE [LARGE SCALE GENOMIC DNA]</scope>
    <source>
        <strain evidence="2">cv. Hass</strain>
    </source>
</reference>
<evidence type="ECO:0000313" key="1">
    <source>
        <dbReference type="EMBL" id="KAJ8618409.1"/>
    </source>
</evidence>
<dbReference type="Proteomes" id="UP001234297">
    <property type="component" value="Chromosome 4"/>
</dbReference>
<proteinExistence type="predicted"/>
<organism evidence="1 2">
    <name type="scientific">Persea americana</name>
    <name type="common">Avocado</name>
    <dbReference type="NCBI Taxonomy" id="3435"/>
    <lineage>
        <taxon>Eukaryota</taxon>
        <taxon>Viridiplantae</taxon>
        <taxon>Streptophyta</taxon>
        <taxon>Embryophyta</taxon>
        <taxon>Tracheophyta</taxon>
        <taxon>Spermatophyta</taxon>
        <taxon>Magnoliopsida</taxon>
        <taxon>Magnoliidae</taxon>
        <taxon>Laurales</taxon>
        <taxon>Lauraceae</taxon>
        <taxon>Persea</taxon>
    </lineage>
</organism>
<protein>
    <submittedName>
        <fullName evidence="1">Uncharacterized protein</fullName>
    </submittedName>
</protein>
<name>A0ACC2KBA8_PERAE</name>
<sequence>MVLLRFARIDDVAESLMQPAVFSFACWRMCSRGMQHMDVNVEILLRGMREIHPDRAKGEDGEALWKTKMGAGTVDAASGDAKGCCGCEGFVAHVWQGVLREMGCGACCYVHHF</sequence>
<comment type="caution">
    <text evidence="1">The sequence shown here is derived from an EMBL/GenBank/DDBJ whole genome shotgun (WGS) entry which is preliminary data.</text>
</comment>
<evidence type="ECO:0000313" key="2">
    <source>
        <dbReference type="Proteomes" id="UP001234297"/>
    </source>
</evidence>
<accession>A0ACC2KBA8</accession>